<proteinExistence type="predicted"/>
<comment type="caution">
    <text evidence="2">The sequence shown here is derived from an EMBL/GenBank/DDBJ whole genome shotgun (WGS) entry which is preliminary data.</text>
</comment>
<name>A0A2W5RZK1_CERSP</name>
<reference evidence="2 3" key="1">
    <citation type="submission" date="2017-08" db="EMBL/GenBank/DDBJ databases">
        <title>Infants hospitalized years apart are colonized by the same room-sourced microbial strains.</title>
        <authorList>
            <person name="Brooks B."/>
            <person name="Olm M.R."/>
            <person name="Firek B.A."/>
            <person name="Baker R."/>
            <person name="Thomas B.C."/>
            <person name="Morowitz M.J."/>
            <person name="Banfield J.F."/>
        </authorList>
    </citation>
    <scope>NUCLEOTIDE SEQUENCE [LARGE SCALE GENOMIC DNA]</scope>
    <source>
        <strain evidence="2">S2_003_000_R2_11</strain>
    </source>
</reference>
<dbReference type="InterPro" id="IPR024633">
    <property type="entry name" value="DnaA_N_dom"/>
</dbReference>
<evidence type="ECO:0000259" key="1">
    <source>
        <dbReference type="Pfam" id="PF11638"/>
    </source>
</evidence>
<accession>A0A2W5RZK1</accession>
<dbReference type="Proteomes" id="UP000248975">
    <property type="component" value="Unassembled WGS sequence"/>
</dbReference>
<gene>
    <name evidence="2" type="ORF">DI533_16640</name>
</gene>
<organism evidence="2 3">
    <name type="scientific">Cereibacter sphaeroides</name>
    <name type="common">Rhodobacter sphaeroides</name>
    <dbReference type="NCBI Taxonomy" id="1063"/>
    <lineage>
        <taxon>Bacteria</taxon>
        <taxon>Pseudomonadati</taxon>
        <taxon>Pseudomonadota</taxon>
        <taxon>Alphaproteobacteria</taxon>
        <taxon>Rhodobacterales</taxon>
        <taxon>Paracoccaceae</taxon>
        <taxon>Cereibacter</taxon>
    </lineage>
</organism>
<dbReference type="Pfam" id="PF11638">
    <property type="entry name" value="DnaA_N"/>
    <property type="match status" value="1"/>
</dbReference>
<feature type="domain" description="DnaA N-terminal" evidence="1">
    <location>
        <begin position="152"/>
        <end position="210"/>
    </location>
</feature>
<dbReference type="InterPro" id="IPR038454">
    <property type="entry name" value="DnaA_N_sf"/>
</dbReference>
<dbReference type="Gene3D" id="3.30.300.180">
    <property type="match status" value="1"/>
</dbReference>
<sequence>MRTARVTGRNAAVLKYDLLTALGTHACAGDKHLQRLVLRFITLIVARYNWQADELSVGQREMAALWSVDERTVKRDIARLRSLGWLVIKREAARGRVAQHGLGIDAIVRMTQGCWDRVGTDYVGRMTEAEPSVPRNNVVTFPGTPKPEGQGIWAEMQKLLHAENGAQYHSWFKQLVPEVIEDRHLRLVAPTRFHADFVATHYIGQIRTLLHAMATHIETLEIVSA</sequence>
<evidence type="ECO:0000313" key="2">
    <source>
        <dbReference type="EMBL" id="PZQ96078.1"/>
    </source>
</evidence>
<protein>
    <recommendedName>
        <fullName evidence="1">DnaA N-terminal domain-containing protein</fullName>
    </recommendedName>
</protein>
<dbReference type="AlphaFoldDB" id="A0A2W5RZK1"/>
<evidence type="ECO:0000313" key="3">
    <source>
        <dbReference type="Proteomes" id="UP000248975"/>
    </source>
</evidence>
<dbReference type="EMBL" id="QFQS01000004">
    <property type="protein sequence ID" value="PZQ96078.1"/>
    <property type="molecule type" value="Genomic_DNA"/>
</dbReference>